<reference evidence="1" key="1">
    <citation type="submission" date="2015-06" db="EMBL/GenBank/DDBJ databases">
        <authorList>
            <person name="Urmite Genomes Urmite Genomes"/>
        </authorList>
    </citation>
    <scope>NUCLEOTIDE SEQUENCE [LARGE SCALE GENOMIC DNA]</scope>
    <source>
        <strain evidence="1">CSUR P1867</strain>
    </source>
</reference>
<dbReference type="Proteomes" id="UP000619976">
    <property type="component" value="Unassembled WGS sequence"/>
</dbReference>
<evidence type="ECO:0000313" key="2">
    <source>
        <dbReference type="EMBL" id="MBJ2118377.1"/>
    </source>
</evidence>
<dbReference type="Pfam" id="PF16068">
    <property type="entry name" value="DUF4810"/>
    <property type="match status" value="1"/>
</dbReference>
<evidence type="ECO:0000313" key="4">
    <source>
        <dbReference type="Proteomes" id="UP000619976"/>
    </source>
</evidence>
<dbReference type="RefSeq" id="WP_072064868.1">
    <property type="nucleotide sequence ID" value="NZ_CAXOKJ010000004.1"/>
</dbReference>
<dbReference type="AlphaFoldDB" id="A0A0G4QGJ6"/>
<organism evidence="1 3">
    <name type="scientific">Proteus penneri</name>
    <dbReference type="NCBI Taxonomy" id="102862"/>
    <lineage>
        <taxon>Bacteria</taxon>
        <taxon>Pseudomonadati</taxon>
        <taxon>Pseudomonadota</taxon>
        <taxon>Gammaproteobacteria</taxon>
        <taxon>Enterobacterales</taxon>
        <taxon>Morganellaceae</taxon>
        <taxon>Proteus</taxon>
    </lineage>
</organism>
<name>A0A0G4QGJ6_9GAMM</name>
<proteinExistence type="predicted"/>
<reference evidence="2 4" key="3">
    <citation type="submission" date="2020-12" db="EMBL/GenBank/DDBJ databases">
        <title>Enhanced detection system for hospital associated transmission using whole genome sequencing surveillance.</title>
        <authorList>
            <person name="Harrison L.H."/>
            <person name="Van Tyne D."/>
            <person name="Marsh J.W."/>
            <person name="Griffith M.P."/>
            <person name="Snyder D.J."/>
            <person name="Cooper V.S."/>
            <person name="Mustapha M."/>
        </authorList>
    </citation>
    <scope>NUCLEOTIDE SEQUENCE [LARGE SCALE GENOMIC DNA]</scope>
    <source>
        <strain evidence="2 4">PR00195</strain>
    </source>
</reference>
<dbReference type="PIRSF" id="PIRSF020555">
    <property type="entry name" value="UCP020555"/>
    <property type="match status" value="1"/>
</dbReference>
<dbReference type="PROSITE" id="PS51257">
    <property type="entry name" value="PROKAR_LIPOPROTEIN"/>
    <property type="match status" value="1"/>
</dbReference>
<evidence type="ECO:0000313" key="1">
    <source>
        <dbReference type="EMBL" id="CRL64880.1"/>
    </source>
</evidence>
<dbReference type="GeneID" id="76524529"/>
<reference evidence="3" key="2">
    <citation type="submission" date="2015-06" db="EMBL/GenBank/DDBJ databases">
        <authorList>
            <person name="Urmite Genomes"/>
        </authorList>
    </citation>
    <scope>NUCLEOTIDE SEQUENCE [LARGE SCALE GENOMIC DNA]</scope>
    <source>
        <strain evidence="3">CSUR P1867</strain>
    </source>
</reference>
<dbReference type="EMBL" id="JAEKCB010000005">
    <property type="protein sequence ID" value="MBJ2118377.1"/>
    <property type="molecule type" value="Genomic_DNA"/>
</dbReference>
<dbReference type="Proteomes" id="UP000183920">
    <property type="component" value="Unassembled WGS sequence"/>
</dbReference>
<gene>
    <name evidence="1" type="ORF">BN1804_03219</name>
    <name evidence="2" type="ORF">JFQ69_11990</name>
</gene>
<accession>A0A379EQX6</accession>
<keyword evidence="4" id="KW-1185">Reference proteome</keyword>
<dbReference type="EMBL" id="CVRY01000007">
    <property type="protein sequence ID" value="CRL64880.1"/>
    <property type="molecule type" value="Genomic_DNA"/>
</dbReference>
<dbReference type="InterPro" id="IPR014508">
    <property type="entry name" value="UCP020555_TPR-like"/>
</dbReference>
<protein>
    <submittedName>
        <fullName evidence="2">DUF4810 domain-containing protein</fullName>
    </submittedName>
</protein>
<sequence length="117" mass="12867" precursor="true">MSKSLVSLAFGALLLTGCASGPKPLYNWDSYQQVVYQHYQQSESDPQAQIDALKKSIELSRAKSLGIPPGLHAHLGMLYGATGALDLAMAEFNEEKALYPESAEFMDRLMKNKGMQK</sequence>
<accession>A0A0G4QGJ6</accession>
<evidence type="ECO:0000313" key="3">
    <source>
        <dbReference type="Proteomes" id="UP000183920"/>
    </source>
</evidence>